<comment type="subcellular location">
    <subcellularLocation>
        <location evidence="1">Nucleus</location>
    </subcellularLocation>
</comment>
<protein>
    <submittedName>
        <fullName evidence="12">Zinc finger and BTB domain-containing protein 47</fullName>
    </submittedName>
</protein>
<evidence type="ECO:0000256" key="2">
    <source>
        <dbReference type="ARBA" id="ARBA00022723"/>
    </source>
</evidence>
<feature type="domain" description="C2H2-type" evidence="11">
    <location>
        <begin position="136"/>
        <end position="163"/>
    </location>
</feature>
<dbReference type="PANTHER" id="PTHR14196">
    <property type="entry name" value="ODD-SKIPPED - RELATED"/>
    <property type="match status" value="1"/>
</dbReference>
<dbReference type="PANTHER" id="PTHR14196:SF0">
    <property type="entry name" value="PROTEIN BOWEL"/>
    <property type="match status" value="1"/>
</dbReference>
<feature type="domain" description="C2H2-type" evidence="11">
    <location>
        <begin position="164"/>
        <end position="191"/>
    </location>
</feature>
<comment type="caution">
    <text evidence="12">The sequence shown here is derived from an EMBL/GenBank/DDBJ whole genome shotgun (WGS) entry which is preliminary data.</text>
</comment>
<keyword evidence="3" id="KW-0677">Repeat</keyword>
<dbReference type="SMART" id="SM00355">
    <property type="entry name" value="ZnF_C2H2"/>
    <property type="match status" value="2"/>
</dbReference>
<evidence type="ECO:0000313" key="12">
    <source>
        <dbReference type="EMBL" id="GBN41131.1"/>
    </source>
</evidence>
<evidence type="ECO:0000256" key="7">
    <source>
        <dbReference type="ARBA" id="ARBA00023163"/>
    </source>
</evidence>
<dbReference type="Gene3D" id="3.30.160.60">
    <property type="entry name" value="Classic Zinc Finger"/>
    <property type="match status" value="2"/>
</dbReference>
<keyword evidence="5" id="KW-0862">Zinc</keyword>
<sequence>MGSNVSSLSHAEYDEESELSIEKSKWHSFNKDKTLFLESLEIAINNTRLVSKNISEYSNSLLKSDLWPGNKKSDDVSEEIADTPISPDVASEVSSRNEEMAVNVMETPDTSENANAVAGPSGIRPYLLKQAEKKGFVCGLCHREFKRSWYFDIHYRTHMGEKPFVCALCKRGFTWKEDLEKHYRTHTGEKPFVCEVC</sequence>
<dbReference type="InterPro" id="IPR013087">
    <property type="entry name" value="Znf_C2H2_type"/>
</dbReference>
<dbReference type="InterPro" id="IPR036236">
    <property type="entry name" value="Znf_C2H2_sf"/>
</dbReference>
<keyword evidence="7" id="KW-0804">Transcription</keyword>
<dbReference type="OrthoDB" id="10027876at2759"/>
<evidence type="ECO:0000256" key="9">
    <source>
        <dbReference type="PROSITE-ProRule" id="PRU00042"/>
    </source>
</evidence>
<evidence type="ECO:0000256" key="3">
    <source>
        <dbReference type="ARBA" id="ARBA00022737"/>
    </source>
</evidence>
<evidence type="ECO:0000256" key="10">
    <source>
        <dbReference type="SAM" id="MobiDB-lite"/>
    </source>
</evidence>
<keyword evidence="2" id="KW-0479">Metal-binding</keyword>
<dbReference type="Pfam" id="PF00096">
    <property type="entry name" value="zf-C2H2"/>
    <property type="match status" value="2"/>
</dbReference>
<dbReference type="SUPFAM" id="SSF57667">
    <property type="entry name" value="beta-beta-alpha zinc fingers"/>
    <property type="match status" value="1"/>
</dbReference>
<keyword evidence="6" id="KW-0805">Transcription regulation</keyword>
<dbReference type="Proteomes" id="UP000499080">
    <property type="component" value="Unassembled WGS sequence"/>
</dbReference>
<dbReference type="GO" id="GO:0005634">
    <property type="term" value="C:nucleus"/>
    <property type="evidence" value="ECO:0007669"/>
    <property type="project" value="UniProtKB-SubCell"/>
</dbReference>
<dbReference type="GO" id="GO:0000981">
    <property type="term" value="F:DNA-binding transcription factor activity, RNA polymerase II-specific"/>
    <property type="evidence" value="ECO:0007669"/>
    <property type="project" value="TreeGrafter"/>
</dbReference>
<evidence type="ECO:0000256" key="1">
    <source>
        <dbReference type="ARBA" id="ARBA00004123"/>
    </source>
</evidence>
<evidence type="ECO:0000256" key="4">
    <source>
        <dbReference type="ARBA" id="ARBA00022771"/>
    </source>
</evidence>
<feature type="region of interest" description="Disordered" evidence="10">
    <location>
        <begin position="69"/>
        <end position="94"/>
    </location>
</feature>
<dbReference type="GO" id="GO:0008270">
    <property type="term" value="F:zinc ion binding"/>
    <property type="evidence" value="ECO:0007669"/>
    <property type="project" value="UniProtKB-KW"/>
</dbReference>
<dbReference type="GO" id="GO:0000977">
    <property type="term" value="F:RNA polymerase II transcription regulatory region sequence-specific DNA binding"/>
    <property type="evidence" value="ECO:0007669"/>
    <property type="project" value="TreeGrafter"/>
</dbReference>
<proteinExistence type="predicted"/>
<dbReference type="EMBL" id="BGPR01009610">
    <property type="protein sequence ID" value="GBN41131.1"/>
    <property type="molecule type" value="Genomic_DNA"/>
</dbReference>
<evidence type="ECO:0000259" key="11">
    <source>
        <dbReference type="PROSITE" id="PS50157"/>
    </source>
</evidence>
<accession>A0A4Y2NPB4</accession>
<evidence type="ECO:0000256" key="5">
    <source>
        <dbReference type="ARBA" id="ARBA00022833"/>
    </source>
</evidence>
<evidence type="ECO:0000256" key="6">
    <source>
        <dbReference type="ARBA" id="ARBA00023015"/>
    </source>
</evidence>
<evidence type="ECO:0000313" key="13">
    <source>
        <dbReference type="Proteomes" id="UP000499080"/>
    </source>
</evidence>
<keyword evidence="13" id="KW-1185">Reference proteome</keyword>
<dbReference type="AlphaFoldDB" id="A0A4Y2NPB4"/>
<dbReference type="PROSITE" id="PS00028">
    <property type="entry name" value="ZINC_FINGER_C2H2_1"/>
    <property type="match status" value="2"/>
</dbReference>
<dbReference type="FunFam" id="3.30.160.60:FF:002343">
    <property type="entry name" value="Zinc finger protein 33A"/>
    <property type="match status" value="1"/>
</dbReference>
<keyword evidence="4 9" id="KW-0863">Zinc-finger</keyword>
<dbReference type="PROSITE" id="PS50157">
    <property type="entry name" value="ZINC_FINGER_C2H2_2"/>
    <property type="match status" value="2"/>
</dbReference>
<name>A0A4Y2NPB4_ARAVE</name>
<evidence type="ECO:0000256" key="8">
    <source>
        <dbReference type="ARBA" id="ARBA00023242"/>
    </source>
</evidence>
<dbReference type="InterPro" id="IPR050717">
    <property type="entry name" value="C2H2-ZF_Transcription_Reg"/>
</dbReference>
<reference evidence="12 13" key="1">
    <citation type="journal article" date="2019" name="Sci. Rep.">
        <title>Orb-weaving spider Araneus ventricosus genome elucidates the spidroin gene catalogue.</title>
        <authorList>
            <person name="Kono N."/>
            <person name="Nakamura H."/>
            <person name="Ohtoshi R."/>
            <person name="Moran D.A.P."/>
            <person name="Shinohara A."/>
            <person name="Yoshida Y."/>
            <person name="Fujiwara M."/>
            <person name="Mori M."/>
            <person name="Tomita M."/>
            <person name="Arakawa K."/>
        </authorList>
    </citation>
    <scope>NUCLEOTIDE SEQUENCE [LARGE SCALE GENOMIC DNA]</scope>
</reference>
<keyword evidence="8" id="KW-0539">Nucleus</keyword>
<organism evidence="12 13">
    <name type="scientific">Araneus ventricosus</name>
    <name type="common">Orbweaver spider</name>
    <name type="synonym">Epeira ventricosa</name>
    <dbReference type="NCBI Taxonomy" id="182803"/>
    <lineage>
        <taxon>Eukaryota</taxon>
        <taxon>Metazoa</taxon>
        <taxon>Ecdysozoa</taxon>
        <taxon>Arthropoda</taxon>
        <taxon>Chelicerata</taxon>
        <taxon>Arachnida</taxon>
        <taxon>Araneae</taxon>
        <taxon>Araneomorphae</taxon>
        <taxon>Entelegynae</taxon>
        <taxon>Araneoidea</taxon>
        <taxon>Araneidae</taxon>
        <taxon>Araneus</taxon>
    </lineage>
</organism>
<gene>
    <name evidence="12" type="primary">ZBTB47_0</name>
    <name evidence="12" type="ORF">AVEN_60361_1</name>
</gene>